<protein>
    <submittedName>
        <fullName evidence="4">Uncharacterized protein</fullName>
    </submittedName>
</protein>
<dbReference type="OrthoDB" id="3539927at2"/>
<evidence type="ECO:0000256" key="3">
    <source>
        <dbReference type="SAM" id="SignalP"/>
    </source>
</evidence>
<keyword evidence="3" id="KW-0732">Signal</keyword>
<keyword evidence="5" id="KW-1185">Reference proteome</keyword>
<evidence type="ECO:0000313" key="5">
    <source>
        <dbReference type="Proteomes" id="UP000238312"/>
    </source>
</evidence>
<feature type="region of interest" description="Disordered" evidence="1">
    <location>
        <begin position="130"/>
        <end position="157"/>
    </location>
</feature>
<accession>A0A2T0MLW8</accession>
<feature type="transmembrane region" description="Helical" evidence="2">
    <location>
        <begin position="229"/>
        <end position="247"/>
    </location>
</feature>
<evidence type="ECO:0000256" key="2">
    <source>
        <dbReference type="SAM" id="Phobius"/>
    </source>
</evidence>
<evidence type="ECO:0000313" key="4">
    <source>
        <dbReference type="EMBL" id="PRX58628.1"/>
    </source>
</evidence>
<name>A0A2T0MLW8_9ACTN</name>
<feature type="compositionally biased region" description="Low complexity" evidence="1">
    <location>
        <begin position="202"/>
        <end position="216"/>
    </location>
</feature>
<dbReference type="PROSITE" id="PS51257">
    <property type="entry name" value="PROKAR_LIPOPROTEIN"/>
    <property type="match status" value="1"/>
</dbReference>
<comment type="caution">
    <text evidence="4">The sequence shown here is derived from an EMBL/GenBank/DDBJ whole genome shotgun (WGS) entry which is preliminary data.</text>
</comment>
<keyword evidence="2" id="KW-1133">Transmembrane helix</keyword>
<keyword evidence="2" id="KW-0472">Membrane</keyword>
<dbReference type="EMBL" id="PVNG01000022">
    <property type="protein sequence ID" value="PRX58628.1"/>
    <property type="molecule type" value="Genomic_DNA"/>
</dbReference>
<sequence>MRVPLAVLAAVILSCAASPAAHGTASAKVQEVVEYECTTRATQEKQSVSIDVGLTVPAQATVKTQMTIGWTGAYAAGSQLLAPETGLEGEVNMYVYAGISGIDGLTSATGVAPLDAVVPGEPIVLPSTAEVRTTPGKPGSGTVHAAAINFGPRPQGPVIECEVKDKDSLKEYPLTVAGAGQSPSESPSPDATDTETSEPTETETPAETPEETPTGGVATGAGGEAGPDGRMVVAAGLVITVAALAGLRRRRPKRAL</sequence>
<evidence type="ECO:0000256" key="1">
    <source>
        <dbReference type="SAM" id="MobiDB-lite"/>
    </source>
</evidence>
<dbReference type="Proteomes" id="UP000238312">
    <property type="component" value="Unassembled WGS sequence"/>
</dbReference>
<keyword evidence="2" id="KW-0812">Transmembrane</keyword>
<gene>
    <name evidence="4" type="ORF">B0I32_12289</name>
</gene>
<feature type="signal peptide" evidence="3">
    <location>
        <begin position="1"/>
        <end position="20"/>
    </location>
</feature>
<dbReference type="AlphaFoldDB" id="A0A2T0MLW8"/>
<reference evidence="4 5" key="1">
    <citation type="submission" date="2018-03" db="EMBL/GenBank/DDBJ databases">
        <title>Genomic Encyclopedia of Type Strains, Phase III (KMG-III): the genomes of soil and plant-associated and newly described type strains.</title>
        <authorList>
            <person name="Whitman W."/>
        </authorList>
    </citation>
    <scope>NUCLEOTIDE SEQUENCE [LARGE SCALE GENOMIC DNA]</scope>
    <source>
        <strain evidence="4 5">CGMCC 4.7104</strain>
    </source>
</reference>
<feature type="region of interest" description="Disordered" evidence="1">
    <location>
        <begin position="176"/>
        <end position="229"/>
    </location>
</feature>
<organism evidence="4 5">
    <name type="scientific">Nonomuraea fuscirosea</name>
    <dbReference type="NCBI Taxonomy" id="1291556"/>
    <lineage>
        <taxon>Bacteria</taxon>
        <taxon>Bacillati</taxon>
        <taxon>Actinomycetota</taxon>
        <taxon>Actinomycetes</taxon>
        <taxon>Streptosporangiales</taxon>
        <taxon>Streptosporangiaceae</taxon>
        <taxon>Nonomuraea</taxon>
    </lineage>
</organism>
<feature type="compositionally biased region" description="Gly residues" evidence="1">
    <location>
        <begin position="217"/>
        <end position="226"/>
    </location>
</feature>
<feature type="compositionally biased region" description="Acidic residues" evidence="1">
    <location>
        <begin position="192"/>
        <end position="201"/>
    </location>
</feature>
<dbReference type="RefSeq" id="WP_106248969.1">
    <property type="nucleotide sequence ID" value="NZ_PVNG01000022.1"/>
</dbReference>
<proteinExistence type="predicted"/>
<feature type="chain" id="PRO_5039471221" evidence="3">
    <location>
        <begin position="21"/>
        <end position="256"/>
    </location>
</feature>